<proteinExistence type="predicted"/>
<dbReference type="Gene3D" id="2.130.10.10">
    <property type="entry name" value="YVTN repeat-like/Quinoprotein amine dehydrogenase"/>
    <property type="match status" value="2"/>
</dbReference>
<dbReference type="InterPro" id="IPR008979">
    <property type="entry name" value="Galactose-bd-like_sf"/>
</dbReference>
<feature type="compositionally biased region" description="Polar residues" evidence="1">
    <location>
        <begin position="972"/>
        <end position="981"/>
    </location>
</feature>
<dbReference type="AlphaFoldDB" id="A0A6N7EDH0"/>
<accession>A0A6N7EDH0</accession>
<evidence type="ECO:0000313" key="4">
    <source>
        <dbReference type="EMBL" id="MPV36472.1"/>
    </source>
</evidence>
<evidence type="ECO:0000313" key="5">
    <source>
        <dbReference type="Proteomes" id="UP000437709"/>
    </source>
</evidence>
<feature type="signal peptide" evidence="2">
    <location>
        <begin position="1"/>
        <end position="27"/>
    </location>
</feature>
<comment type="caution">
    <text evidence="4">The sequence shown here is derived from an EMBL/GenBank/DDBJ whole genome shotgun (WGS) entry which is preliminary data.</text>
</comment>
<dbReference type="InterPro" id="IPR011043">
    <property type="entry name" value="Gal_Oxase/kelch_b-propeller"/>
</dbReference>
<dbReference type="Pfam" id="PF13360">
    <property type="entry name" value="PQQ_2"/>
    <property type="match status" value="1"/>
</dbReference>
<organism evidence="4 5">
    <name type="scientific">Georgenia subflava</name>
    <dbReference type="NCBI Taxonomy" id="1622177"/>
    <lineage>
        <taxon>Bacteria</taxon>
        <taxon>Bacillati</taxon>
        <taxon>Actinomycetota</taxon>
        <taxon>Actinomycetes</taxon>
        <taxon>Micrococcales</taxon>
        <taxon>Bogoriellaceae</taxon>
        <taxon>Georgenia</taxon>
    </lineage>
</organism>
<feature type="chain" id="PRO_5026766077" description="Pyrrolo-quinoline quinone repeat domain-containing protein" evidence="2">
    <location>
        <begin position="28"/>
        <end position="988"/>
    </location>
</feature>
<feature type="domain" description="Pyrrolo-quinoline quinone repeat" evidence="3">
    <location>
        <begin position="247"/>
        <end position="478"/>
    </location>
</feature>
<feature type="region of interest" description="Disordered" evidence="1">
    <location>
        <begin position="960"/>
        <end position="988"/>
    </location>
</feature>
<protein>
    <recommendedName>
        <fullName evidence="3">Pyrrolo-quinoline quinone repeat domain-containing protein</fullName>
    </recommendedName>
</protein>
<dbReference type="SUPFAM" id="SSF50969">
    <property type="entry name" value="YVTN repeat-like/Quinoprotein amine dehydrogenase"/>
    <property type="match status" value="1"/>
</dbReference>
<sequence length="988" mass="105011">MRTVRRLATAVLAGSTLAAMLGAAAVADETEPAPAAAQTGTVQAGTVPNHSFEELSADGTPVGWGPLWASSVEYYSVTQERASDGATSIHMLDTSTSGGGGLVSDPVPVEAGQSYQLSFDQFMVSGAINPTIYFDAADGSVVAQPYQTTRTAAGRWERAAMVVEAPEGAVAARLTLYTASGGLLESYVDNVAFTAIDVPEPVEPEGFAENLGEHLGQLNAQTTGLTHDSDGRQIALFGSIGSPLVFSAVDAATGELLMQQEMPGTAMTWSFGVAEDGTTYVGTYGSGLWVFDPETLELTQVQDDPLGETHLYSMDMHDDGRVFIGTYPNGKVLSYDPATGEWVDHGRLREDVTYAQSLDVDGDKVFVGTAPVATTFVLDLAAGTKTEIPLPEPYDDERNVSSLGAFEGKLFALTNPSRTLLVYDRATAEWTHEIADVANRRMAPARLVPTPDGERLETYFQHRASREVRAFDLESGEIRSLPFTIELNSMSWYWGELELDGFPGTSLIGTTQRGVVYAWNPETGDVHRVEGEFAPSLAWIRSLSEGPDGKIYMGGYASDIGAVQYDPGTDEVQVLRGPPQIEQFGRNGDSLLIGTYGGATIFDYDTTQPWVNGQNPRARVYSTDEQDRVTSFAAVDENLTAFGSYPFQGQIGGALSFYDHDARTIEVHRNVVQDQTPLALVYRDGLIYGGTGVAVGLGAEPTTTEGHLFVYDVAAREVVYTGVPVPGEENVAGLAFDETGILWGMTGTTLFSFDPVTRQVVDRIVYDQRPDRATYVVGRGFRQVGDTMVGLSRCTLFEFYPDDGTFSILATHPDALTCTGLGIDDDGRYYYGAAKALMRWTPDRAPACDAVVTGHRRGPLAVGAGTTCLDDATIEGPVTVTDGAGVVVTGSTVDGPLRTDGASVVHVLQSTIDGPVELHGTTGELVVTGTYVTGPLQVTGTRAGAGTVVVAGNTISGPLRCEDNDPAPTNEGEANSVSGPRTGQCAGL</sequence>
<dbReference type="InterPro" id="IPR002372">
    <property type="entry name" value="PQQ_rpt_dom"/>
</dbReference>
<reference evidence="4 5" key="1">
    <citation type="submission" date="2019-10" db="EMBL/GenBank/DDBJ databases">
        <title>Georgenia wutianyii sp. nov. and Georgenia yuyongxinii sp. nov. isolated from plateau pika (Ochotona curzoniae) in the Qinghai-Tibet plateau of China.</title>
        <authorList>
            <person name="Tian Z."/>
        </authorList>
    </citation>
    <scope>NUCLEOTIDE SEQUENCE [LARGE SCALE GENOMIC DNA]</scope>
    <source>
        <strain evidence="4 5">JCM 19765</strain>
    </source>
</reference>
<dbReference type="InterPro" id="IPR015943">
    <property type="entry name" value="WD40/YVTN_repeat-like_dom_sf"/>
</dbReference>
<dbReference type="SUPFAM" id="SSF50965">
    <property type="entry name" value="Galactose oxidase, central domain"/>
    <property type="match status" value="1"/>
</dbReference>
<name>A0A6N7EDH0_9MICO</name>
<dbReference type="SUPFAM" id="SSF49785">
    <property type="entry name" value="Galactose-binding domain-like"/>
    <property type="match status" value="1"/>
</dbReference>
<dbReference type="Gene3D" id="2.60.120.260">
    <property type="entry name" value="Galactose-binding domain-like"/>
    <property type="match status" value="1"/>
</dbReference>
<dbReference type="Proteomes" id="UP000437709">
    <property type="component" value="Unassembled WGS sequence"/>
</dbReference>
<dbReference type="EMBL" id="WHPC01000012">
    <property type="protein sequence ID" value="MPV36472.1"/>
    <property type="molecule type" value="Genomic_DNA"/>
</dbReference>
<keyword evidence="5" id="KW-1185">Reference proteome</keyword>
<evidence type="ECO:0000256" key="2">
    <source>
        <dbReference type="SAM" id="SignalP"/>
    </source>
</evidence>
<dbReference type="SUPFAM" id="SSF69304">
    <property type="entry name" value="Tricorn protease N-terminal domain"/>
    <property type="match status" value="1"/>
</dbReference>
<evidence type="ECO:0000259" key="3">
    <source>
        <dbReference type="Pfam" id="PF13360"/>
    </source>
</evidence>
<gene>
    <name evidence="4" type="ORF">GB881_05290</name>
</gene>
<dbReference type="RefSeq" id="WP_152193326.1">
    <property type="nucleotide sequence ID" value="NZ_VUKD01000001.1"/>
</dbReference>
<keyword evidence="2" id="KW-0732">Signal</keyword>
<dbReference type="OrthoDB" id="99456at2"/>
<evidence type="ECO:0000256" key="1">
    <source>
        <dbReference type="SAM" id="MobiDB-lite"/>
    </source>
</evidence>
<dbReference type="InterPro" id="IPR011044">
    <property type="entry name" value="Quino_amine_DH_bsu"/>
</dbReference>